<dbReference type="EMBL" id="CAJVQC010033397">
    <property type="protein sequence ID" value="CAG8753823.1"/>
    <property type="molecule type" value="Genomic_DNA"/>
</dbReference>
<keyword evidence="2" id="KW-1185">Reference proteome</keyword>
<comment type="caution">
    <text evidence="1">The sequence shown here is derived from an EMBL/GenBank/DDBJ whole genome shotgun (WGS) entry which is preliminary data.</text>
</comment>
<reference evidence="1" key="1">
    <citation type="submission" date="2021-06" db="EMBL/GenBank/DDBJ databases">
        <authorList>
            <person name="Kallberg Y."/>
            <person name="Tangrot J."/>
            <person name="Rosling A."/>
        </authorList>
    </citation>
    <scope>NUCLEOTIDE SEQUENCE</scope>
    <source>
        <strain evidence="1">MA461A</strain>
    </source>
</reference>
<gene>
    <name evidence="1" type="ORF">RPERSI_LOCUS14468</name>
</gene>
<name>A0ACA9QJ43_9GLOM</name>
<feature type="non-terminal residue" evidence="1">
    <location>
        <position position="1"/>
    </location>
</feature>
<accession>A0ACA9QJ43</accession>
<evidence type="ECO:0000313" key="2">
    <source>
        <dbReference type="Proteomes" id="UP000789920"/>
    </source>
</evidence>
<sequence>SYTVKIKRKRKEFMVPSWENYLGFSSKLENIPYYTSTLETFPLLNDPEFPTLTMLTKITIEPQTFIVQVETDKRTKTVLSSIGLIGGAWGSAATIYVILFGAIVIKPWGWIQKYGFKINKSVQTKLQSTFGFIPLVHHSKTNNLNNNELKKRLDSLQLFLTEYVVDVQYLEEIYKSNMNKK</sequence>
<organism evidence="1 2">
    <name type="scientific">Racocetra persica</name>
    <dbReference type="NCBI Taxonomy" id="160502"/>
    <lineage>
        <taxon>Eukaryota</taxon>
        <taxon>Fungi</taxon>
        <taxon>Fungi incertae sedis</taxon>
        <taxon>Mucoromycota</taxon>
        <taxon>Glomeromycotina</taxon>
        <taxon>Glomeromycetes</taxon>
        <taxon>Diversisporales</taxon>
        <taxon>Gigasporaceae</taxon>
        <taxon>Racocetra</taxon>
    </lineage>
</organism>
<feature type="non-terminal residue" evidence="1">
    <location>
        <position position="181"/>
    </location>
</feature>
<protein>
    <submittedName>
        <fullName evidence="1">17311_t:CDS:1</fullName>
    </submittedName>
</protein>
<dbReference type="Proteomes" id="UP000789920">
    <property type="component" value="Unassembled WGS sequence"/>
</dbReference>
<evidence type="ECO:0000313" key="1">
    <source>
        <dbReference type="EMBL" id="CAG8753823.1"/>
    </source>
</evidence>
<proteinExistence type="predicted"/>